<dbReference type="EMBL" id="FNNG01000011">
    <property type="protein sequence ID" value="SDX48346.1"/>
    <property type="molecule type" value="Genomic_DNA"/>
</dbReference>
<dbReference type="Proteomes" id="UP000198828">
    <property type="component" value="Unassembled WGS sequence"/>
</dbReference>
<organism evidence="2 3">
    <name type="scientific">Tepidimicrobium xylanilyticum</name>
    <dbReference type="NCBI Taxonomy" id="1123352"/>
    <lineage>
        <taxon>Bacteria</taxon>
        <taxon>Bacillati</taxon>
        <taxon>Bacillota</taxon>
        <taxon>Tissierellia</taxon>
        <taxon>Tissierellales</taxon>
        <taxon>Tepidimicrobiaceae</taxon>
        <taxon>Tepidimicrobium</taxon>
    </lineage>
</organism>
<gene>
    <name evidence="2" type="ORF">SAMN05660923_02399</name>
</gene>
<name>A0A1H3C2L5_9FIRM</name>
<keyword evidence="3" id="KW-1185">Reference proteome</keyword>
<accession>A0A1H3C2L5</accession>
<evidence type="ECO:0000259" key="1">
    <source>
        <dbReference type="Pfam" id="PF00395"/>
    </source>
</evidence>
<evidence type="ECO:0000313" key="2">
    <source>
        <dbReference type="EMBL" id="SDX48346.1"/>
    </source>
</evidence>
<feature type="domain" description="SLH" evidence="1">
    <location>
        <begin position="117"/>
        <end position="155"/>
    </location>
</feature>
<dbReference type="RefSeq" id="WP_093754002.1">
    <property type="nucleotide sequence ID" value="NZ_BSYN01000006.1"/>
</dbReference>
<reference evidence="2 3" key="1">
    <citation type="submission" date="2016-10" db="EMBL/GenBank/DDBJ databases">
        <authorList>
            <person name="de Groot N.N."/>
        </authorList>
    </citation>
    <scope>NUCLEOTIDE SEQUENCE [LARGE SCALE GENOMIC DNA]</scope>
    <source>
        <strain evidence="2 3">DSM 23310</strain>
    </source>
</reference>
<evidence type="ECO:0000313" key="3">
    <source>
        <dbReference type="Proteomes" id="UP000198828"/>
    </source>
</evidence>
<protein>
    <submittedName>
        <fullName evidence="2">S-layer homology domain-containing protein</fullName>
    </submittedName>
</protein>
<dbReference type="InterPro" id="IPR001119">
    <property type="entry name" value="SLH_dom"/>
</dbReference>
<dbReference type="OrthoDB" id="9764088at2"/>
<sequence>MERRGMRNYTDIGESFAKEQIEKLQEYIFLFGGNEFKPKEEITQKEFFQLLAQTIDMYYEYDDLGYLYERFIYEGILKAKEKDTNRKVTREDGIKYIIRAFGLKTLYDLGDIYKIEYEDADEISSNLKGHVAKARGLGIISGGKYFRPKDYLNRGRSSSINL</sequence>
<proteinExistence type="predicted"/>
<dbReference type="AlphaFoldDB" id="A0A1H3C2L5"/>
<dbReference type="Pfam" id="PF00395">
    <property type="entry name" value="SLH"/>
    <property type="match status" value="1"/>
</dbReference>